<reference evidence="2 3" key="1">
    <citation type="journal article" date="2012" name="Genome Biol.">
        <title>Genome and low-iron response of an oceanic diatom adapted to chronic iron limitation.</title>
        <authorList>
            <person name="Lommer M."/>
            <person name="Specht M."/>
            <person name="Roy A.S."/>
            <person name="Kraemer L."/>
            <person name="Andreson R."/>
            <person name="Gutowska M.A."/>
            <person name="Wolf J."/>
            <person name="Bergner S.V."/>
            <person name="Schilhabel M.B."/>
            <person name="Klostermeier U.C."/>
            <person name="Beiko R.G."/>
            <person name="Rosenstiel P."/>
            <person name="Hippler M."/>
            <person name="Laroche J."/>
        </authorList>
    </citation>
    <scope>NUCLEOTIDE SEQUENCE [LARGE SCALE GENOMIC DNA]</scope>
    <source>
        <strain evidence="2 3">CCMP1005</strain>
    </source>
</reference>
<evidence type="ECO:0000256" key="1">
    <source>
        <dbReference type="SAM" id="MobiDB-lite"/>
    </source>
</evidence>
<evidence type="ECO:0000313" key="3">
    <source>
        <dbReference type="Proteomes" id="UP000266841"/>
    </source>
</evidence>
<feature type="compositionally biased region" description="Low complexity" evidence="1">
    <location>
        <begin position="310"/>
        <end position="340"/>
    </location>
</feature>
<sequence>MRPSGRNATKVVILRACTACNTPDSTAASRMKRATKEEHDPGKVARQEETTAIDFGTPDGKQCRGTAGGQASVPVAMPQCRGPCVLCLAQVDEGRGPEPTSSPRVRILSIFNQIKLTRSGWLLGWRGALGPIAGRPFNPLNLKVTDDGAGEDTTGSKTTGTYNIWCLELHFAGGGTALGRPGNLFLGFLRGDNVDKVATGRLSMIMDIVRSVKRTLATCVERLDSRALIGTLNRSVLPSERTERRVSLFSPLRPEKSKELQEGKCAIIRKGPASVARVGRKRERSDTPIEKKAKPVEERKDGRGEHDRGAAPGEAPGPAGAAPVPPRVLLLRGSRPVPRLRVPRGRRRPGSGGGPLRLPVDTGVHVP</sequence>
<name>K0SKG5_THAOC</name>
<evidence type="ECO:0000313" key="2">
    <source>
        <dbReference type="EMBL" id="EJK65810.1"/>
    </source>
</evidence>
<dbReference type="Proteomes" id="UP000266841">
    <property type="component" value="Unassembled WGS sequence"/>
</dbReference>
<dbReference type="AlphaFoldDB" id="K0SKG5"/>
<gene>
    <name evidence="2" type="ORF">THAOC_13291</name>
</gene>
<comment type="caution">
    <text evidence="2">The sequence shown here is derived from an EMBL/GenBank/DDBJ whole genome shotgun (WGS) entry which is preliminary data.</text>
</comment>
<accession>K0SKG5</accession>
<organism evidence="2 3">
    <name type="scientific">Thalassiosira oceanica</name>
    <name type="common">Marine diatom</name>
    <dbReference type="NCBI Taxonomy" id="159749"/>
    <lineage>
        <taxon>Eukaryota</taxon>
        <taxon>Sar</taxon>
        <taxon>Stramenopiles</taxon>
        <taxon>Ochrophyta</taxon>
        <taxon>Bacillariophyta</taxon>
        <taxon>Coscinodiscophyceae</taxon>
        <taxon>Thalassiosirophycidae</taxon>
        <taxon>Thalassiosirales</taxon>
        <taxon>Thalassiosiraceae</taxon>
        <taxon>Thalassiosira</taxon>
    </lineage>
</organism>
<feature type="compositionally biased region" description="Basic and acidic residues" evidence="1">
    <location>
        <begin position="283"/>
        <end position="309"/>
    </location>
</feature>
<proteinExistence type="predicted"/>
<dbReference type="EMBL" id="AGNL01015446">
    <property type="protein sequence ID" value="EJK65810.1"/>
    <property type="molecule type" value="Genomic_DNA"/>
</dbReference>
<feature type="region of interest" description="Disordered" evidence="1">
    <location>
        <begin position="271"/>
        <end position="367"/>
    </location>
</feature>
<keyword evidence="3" id="KW-1185">Reference proteome</keyword>
<protein>
    <submittedName>
        <fullName evidence="2">Uncharacterized protein</fullName>
    </submittedName>
</protein>